<evidence type="ECO:0000313" key="2">
    <source>
        <dbReference type="Proteomes" id="UP001487740"/>
    </source>
</evidence>
<sequence>MAYPTPSRCCVLCNKFSSLHVSTPTFVLLTLGADDDKREGCRRCKCQPTWHLTQHTRNIPFTSHVEGFGWCEVVCEHLTASDKFLDIRGVHSV</sequence>
<protein>
    <submittedName>
        <fullName evidence="1">Uncharacterized protein</fullName>
    </submittedName>
</protein>
<dbReference type="EMBL" id="JARAKH010000013">
    <property type="protein sequence ID" value="KAK8397678.1"/>
    <property type="molecule type" value="Genomic_DNA"/>
</dbReference>
<reference evidence="1 2" key="1">
    <citation type="submission" date="2023-03" db="EMBL/GenBank/DDBJ databases">
        <title>High-quality genome of Scylla paramamosain provides insights in environmental adaptation.</title>
        <authorList>
            <person name="Zhang L."/>
        </authorList>
    </citation>
    <scope>NUCLEOTIDE SEQUENCE [LARGE SCALE GENOMIC DNA]</scope>
    <source>
        <strain evidence="1">LZ_2023a</strain>
        <tissue evidence="1">Muscle</tissue>
    </source>
</reference>
<keyword evidence="2" id="KW-1185">Reference proteome</keyword>
<organism evidence="1 2">
    <name type="scientific">Scylla paramamosain</name>
    <name type="common">Mud crab</name>
    <dbReference type="NCBI Taxonomy" id="85552"/>
    <lineage>
        <taxon>Eukaryota</taxon>
        <taxon>Metazoa</taxon>
        <taxon>Ecdysozoa</taxon>
        <taxon>Arthropoda</taxon>
        <taxon>Crustacea</taxon>
        <taxon>Multicrustacea</taxon>
        <taxon>Malacostraca</taxon>
        <taxon>Eumalacostraca</taxon>
        <taxon>Eucarida</taxon>
        <taxon>Decapoda</taxon>
        <taxon>Pleocyemata</taxon>
        <taxon>Brachyura</taxon>
        <taxon>Eubrachyura</taxon>
        <taxon>Portunoidea</taxon>
        <taxon>Portunidae</taxon>
        <taxon>Portuninae</taxon>
        <taxon>Scylla</taxon>
    </lineage>
</organism>
<name>A0AAW0UC32_SCYPA</name>
<dbReference type="Proteomes" id="UP001487740">
    <property type="component" value="Unassembled WGS sequence"/>
</dbReference>
<accession>A0AAW0UC32</accession>
<proteinExistence type="predicted"/>
<evidence type="ECO:0000313" key="1">
    <source>
        <dbReference type="EMBL" id="KAK8397678.1"/>
    </source>
</evidence>
<gene>
    <name evidence="1" type="ORF">O3P69_004458</name>
</gene>
<dbReference type="AlphaFoldDB" id="A0AAW0UC32"/>
<comment type="caution">
    <text evidence="1">The sequence shown here is derived from an EMBL/GenBank/DDBJ whole genome shotgun (WGS) entry which is preliminary data.</text>
</comment>